<feature type="transmembrane region" description="Helical" evidence="6">
    <location>
        <begin position="305"/>
        <end position="328"/>
    </location>
</feature>
<feature type="chain" id="PRO_5040802090" description="Sugar phosphate transporter domain-containing protein" evidence="7">
    <location>
        <begin position="18"/>
        <end position="387"/>
    </location>
</feature>
<dbReference type="Proteomes" id="UP001165065">
    <property type="component" value="Unassembled WGS sequence"/>
</dbReference>
<dbReference type="EMBL" id="BRYA01001449">
    <property type="protein sequence ID" value="GMI43098.1"/>
    <property type="molecule type" value="Genomic_DNA"/>
</dbReference>
<dbReference type="InterPro" id="IPR004853">
    <property type="entry name" value="Sugar_P_trans_dom"/>
</dbReference>
<feature type="transmembrane region" description="Helical" evidence="6">
    <location>
        <begin position="264"/>
        <end position="285"/>
    </location>
</feature>
<dbReference type="GO" id="GO:0016020">
    <property type="term" value="C:membrane"/>
    <property type="evidence" value="ECO:0007669"/>
    <property type="project" value="UniProtKB-SubCell"/>
</dbReference>
<dbReference type="InterPro" id="IPR050186">
    <property type="entry name" value="TPT_transporter"/>
</dbReference>
<feature type="compositionally biased region" description="Low complexity" evidence="5">
    <location>
        <begin position="49"/>
        <end position="58"/>
    </location>
</feature>
<protein>
    <recommendedName>
        <fullName evidence="8">Sugar phosphate transporter domain-containing protein</fullName>
    </recommendedName>
</protein>
<evidence type="ECO:0000256" key="4">
    <source>
        <dbReference type="ARBA" id="ARBA00023136"/>
    </source>
</evidence>
<feature type="transmembrane region" description="Helical" evidence="6">
    <location>
        <begin position="108"/>
        <end position="129"/>
    </location>
</feature>
<reference evidence="10" key="1">
    <citation type="journal article" date="2023" name="Commun. Biol.">
        <title>Genome analysis of Parmales, the sister group of diatoms, reveals the evolutionary specialization of diatoms from phago-mixotrophs to photoautotrophs.</title>
        <authorList>
            <person name="Ban H."/>
            <person name="Sato S."/>
            <person name="Yoshikawa S."/>
            <person name="Yamada K."/>
            <person name="Nakamura Y."/>
            <person name="Ichinomiya M."/>
            <person name="Sato N."/>
            <person name="Blanc-Mathieu R."/>
            <person name="Endo H."/>
            <person name="Kuwata A."/>
            <person name="Ogata H."/>
        </authorList>
    </citation>
    <scope>NUCLEOTIDE SEQUENCE [LARGE SCALE GENOMIC DNA]</scope>
</reference>
<comment type="caution">
    <text evidence="9">The sequence shown here is derived from an EMBL/GenBank/DDBJ whole genome shotgun (WGS) entry which is preliminary data.</text>
</comment>
<name>A0A9W7LAC2_9STRA</name>
<gene>
    <name evidence="9" type="ORF">TrCOL_g8110</name>
</gene>
<organism evidence="9 10">
    <name type="scientific">Triparma columacea</name>
    <dbReference type="NCBI Taxonomy" id="722753"/>
    <lineage>
        <taxon>Eukaryota</taxon>
        <taxon>Sar</taxon>
        <taxon>Stramenopiles</taxon>
        <taxon>Ochrophyta</taxon>
        <taxon>Bolidophyceae</taxon>
        <taxon>Parmales</taxon>
        <taxon>Triparmaceae</taxon>
        <taxon>Triparma</taxon>
    </lineage>
</organism>
<feature type="transmembrane region" description="Helical" evidence="6">
    <location>
        <begin position="223"/>
        <end position="244"/>
    </location>
</feature>
<feature type="region of interest" description="Disordered" evidence="5">
    <location>
        <begin position="49"/>
        <end position="79"/>
    </location>
</feature>
<comment type="subcellular location">
    <subcellularLocation>
        <location evidence="1">Membrane</location>
        <topology evidence="1">Multi-pass membrane protein</topology>
    </subcellularLocation>
</comment>
<evidence type="ECO:0000256" key="1">
    <source>
        <dbReference type="ARBA" id="ARBA00004141"/>
    </source>
</evidence>
<keyword evidence="4 6" id="KW-0472">Membrane</keyword>
<dbReference type="Pfam" id="PF03151">
    <property type="entry name" value="TPT"/>
    <property type="match status" value="1"/>
</dbReference>
<evidence type="ECO:0000256" key="2">
    <source>
        <dbReference type="ARBA" id="ARBA00022692"/>
    </source>
</evidence>
<dbReference type="AlphaFoldDB" id="A0A9W7LAC2"/>
<evidence type="ECO:0000256" key="7">
    <source>
        <dbReference type="SAM" id="SignalP"/>
    </source>
</evidence>
<evidence type="ECO:0000256" key="3">
    <source>
        <dbReference type="ARBA" id="ARBA00022989"/>
    </source>
</evidence>
<dbReference type="PANTHER" id="PTHR11132">
    <property type="entry name" value="SOLUTE CARRIER FAMILY 35"/>
    <property type="match status" value="1"/>
</dbReference>
<evidence type="ECO:0000256" key="5">
    <source>
        <dbReference type="SAM" id="MobiDB-lite"/>
    </source>
</evidence>
<accession>A0A9W7LAC2</accession>
<keyword evidence="2 6" id="KW-0812">Transmembrane</keyword>
<sequence>MNLKLCLLSLAICSSEAFGLSPSPISSKVGGSQKAPLLSSSPPALFASTSSSSSDLTSPLPPKPLSLSRGGSTPSTSLSSSLQVTSYFLLWYLFNIAYNIYNKQALNALAYPWTIATIQMAAGVPYFVGLWATGIRKAPKLSGADLKKLFPIALCHTGVHVGAVIALGAGAVSFAHIVKASEPVATCVLNGIILKEVLPLPVYATLLPIIGGVAIASMKELSFTVLALASAMLSNLSSAARGVLSKKTLSGKPVGENMTPQNLYAVLTAMSTCILVPLMLAIEGTSFVPAFKNLVASGAQTNKSLALLLGLGGLTYYAYNEVAFLALGAVNPVTHAVGNTIKRVVIIVASVIAFKTPMSTGSVVGSSVAIMGTLMYSLAMNASKKKK</sequence>
<keyword evidence="7" id="KW-0732">Signal</keyword>
<feature type="domain" description="Sugar phosphate transporter" evidence="8">
    <location>
        <begin position="83"/>
        <end position="377"/>
    </location>
</feature>
<keyword evidence="10" id="KW-1185">Reference proteome</keyword>
<dbReference type="OrthoDB" id="6418713at2759"/>
<feature type="compositionally biased region" description="Low complexity" evidence="5">
    <location>
        <begin position="65"/>
        <end position="79"/>
    </location>
</feature>
<evidence type="ECO:0000313" key="10">
    <source>
        <dbReference type="Proteomes" id="UP001165065"/>
    </source>
</evidence>
<evidence type="ECO:0000256" key="6">
    <source>
        <dbReference type="SAM" id="Phobius"/>
    </source>
</evidence>
<feature type="transmembrane region" description="Helical" evidence="6">
    <location>
        <begin position="363"/>
        <end position="382"/>
    </location>
</feature>
<evidence type="ECO:0000259" key="8">
    <source>
        <dbReference type="Pfam" id="PF03151"/>
    </source>
</evidence>
<evidence type="ECO:0000313" key="9">
    <source>
        <dbReference type="EMBL" id="GMI43098.1"/>
    </source>
</evidence>
<feature type="transmembrane region" description="Helical" evidence="6">
    <location>
        <begin position="197"/>
        <end position="217"/>
    </location>
</feature>
<feature type="signal peptide" evidence="7">
    <location>
        <begin position="1"/>
        <end position="17"/>
    </location>
</feature>
<feature type="transmembrane region" description="Helical" evidence="6">
    <location>
        <begin position="149"/>
        <end position="177"/>
    </location>
</feature>
<proteinExistence type="predicted"/>
<keyword evidence="3 6" id="KW-1133">Transmembrane helix</keyword>